<evidence type="ECO:0000256" key="3">
    <source>
        <dbReference type="ARBA" id="ARBA00022691"/>
    </source>
</evidence>
<accession>A0A3T1D794</accession>
<evidence type="ECO:0000313" key="5">
    <source>
        <dbReference type="EMBL" id="BBI33944.1"/>
    </source>
</evidence>
<dbReference type="OrthoDB" id="9791837at2"/>
<evidence type="ECO:0008006" key="7">
    <source>
        <dbReference type="Google" id="ProtNLM"/>
    </source>
</evidence>
<dbReference type="InterPro" id="IPR029063">
    <property type="entry name" value="SAM-dependent_MTases_sf"/>
</dbReference>
<dbReference type="GO" id="GO:0032259">
    <property type="term" value="P:methylation"/>
    <property type="evidence" value="ECO:0007669"/>
    <property type="project" value="UniProtKB-KW"/>
</dbReference>
<dbReference type="Gene3D" id="3.40.50.150">
    <property type="entry name" value="Vaccinia Virus protein VP39"/>
    <property type="match status" value="1"/>
</dbReference>
<dbReference type="RefSeq" id="WP_130610457.1">
    <property type="nucleotide sequence ID" value="NZ_AP019400.1"/>
</dbReference>
<proteinExistence type="predicted"/>
<evidence type="ECO:0000256" key="4">
    <source>
        <dbReference type="ARBA" id="ARBA00022884"/>
    </source>
</evidence>
<dbReference type="GO" id="GO:0008168">
    <property type="term" value="F:methyltransferase activity"/>
    <property type="evidence" value="ECO:0007669"/>
    <property type="project" value="UniProtKB-KW"/>
</dbReference>
<dbReference type="CDD" id="cd02440">
    <property type="entry name" value="AdoMet_MTases"/>
    <property type="match status" value="1"/>
</dbReference>
<gene>
    <name evidence="5" type="ORF">KCTCHS21_33430</name>
</gene>
<dbReference type="EMBL" id="AP019400">
    <property type="protein sequence ID" value="BBI33944.1"/>
    <property type="molecule type" value="Genomic_DNA"/>
</dbReference>
<keyword evidence="6" id="KW-1185">Reference proteome</keyword>
<evidence type="ECO:0000313" key="6">
    <source>
        <dbReference type="Proteomes" id="UP000289856"/>
    </source>
</evidence>
<protein>
    <recommendedName>
        <fullName evidence="7">SAM-dependent methyltransferase</fullName>
    </recommendedName>
</protein>
<evidence type="ECO:0000256" key="2">
    <source>
        <dbReference type="ARBA" id="ARBA00022679"/>
    </source>
</evidence>
<keyword evidence="2" id="KW-0808">Transferase</keyword>
<keyword evidence="4" id="KW-0694">RNA-binding</keyword>
<keyword evidence="1" id="KW-0489">Methyltransferase</keyword>
<dbReference type="AlphaFoldDB" id="A0A3T1D794"/>
<organism evidence="5 6">
    <name type="scientific">Cohnella abietis</name>
    <dbReference type="NCBI Taxonomy" id="2507935"/>
    <lineage>
        <taxon>Bacteria</taxon>
        <taxon>Bacillati</taxon>
        <taxon>Bacillota</taxon>
        <taxon>Bacilli</taxon>
        <taxon>Bacillales</taxon>
        <taxon>Paenibacillaceae</taxon>
        <taxon>Cohnella</taxon>
    </lineage>
</organism>
<sequence>MNDFFNEAFWEKAWKDHGDAILNKMNKAGIAPAKAFDHKAKTFNEQSFSEEGRKRTNRIINWLEGQGVRFENTSVLDIGAASGVFTVPFAERGANVTAVESSLPLVELLGENTAKFTENKVEIVPEPFEDIDVQAKGWRDAFYLVFVSMCPVIYSWENVENIIGCARDFCYISMPADSTEHSLFNEIAPLITGSTFKKKPTEMSYLLHLLYLKGYSYESLITRETKTMEISREAALQEIMNWLRSQGLPTDGQNLQTVTDYLDRTYPSGKVVVRQSGRYGKVLIRLKDQNMHIREDL</sequence>
<dbReference type="KEGG" id="cohn:KCTCHS21_33430"/>
<dbReference type="Pfam" id="PF00398">
    <property type="entry name" value="RrnaAD"/>
    <property type="match status" value="1"/>
</dbReference>
<dbReference type="GO" id="GO:0003723">
    <property type="term" value="F:RNA binding"/>
    <property type="evidence" value="ECO:0007669"/>
    <property type="project" value="UniProtKB-KW"/>
</dbReference>
<dbReference type="Proteomes" id="UP000289856">
    <property type="component" value="Chromosome"/>
</dbReference>
<dbReference type="SUPFAM" id="SSF53335">
    <property type="entry name" value="S-adenosyl-L-methionine-dependent methyltransferases"/>
    <property type="match status" value="1"/>
</dbReference>
<name>A0A3T1D794_9BACL</name>
<keyword evidence="3" id="KW-0949">S-adenosyl-L-methionine</keyword>
<evidence type="ECO:0000256" key="1">
    <source>
        <dbReference type="ARBA" id="ARBA00022603"/>
    </source>
</evidence>
<reference evidence="5 6" key="1">
    <citation type="submission" date="2019-01" db="EMBL/GenBank/DDBJ databases">
        <title>Complete genome sequence of Cohnella hallensis HS21 isolated from Korean fir (Abies koreana) rhizospheric soil.</title>
        <authorList>
            <person name="Jiang L."/>
            <person name="Kang S.W."/>
            <person name="Kim S."/>
            <person name="Jung J."/>
            <person name="Kim C.Y."/>
            <person name="Kim D.H."/>
            <person name="Kim S.W."/>
            <person name="Lee J."/>
        </authorList>
    </citation>
    <scope>NUCLEOTIDE SEQUENCE [LARGE SCALE GENOMIC DNA]</scope>
    <source>
        <strain evidence="5 6">HS21</strain>
    </source>
</reference>
<dbReference type="InterPro" id="IPR001737">
    <property type="entry name" value="KsgA/Erm"/>
</dbReference>